<protein>
    <submittedName>
        <fullName evidence="1">Uncharacterized protein</fullName>
    </submittedName>
</protein>
<sequence>MKRRKFISASAVFLATGCLGNDENHELRESEFEPIDLVLDNPDRENTTVSVEITQDGRTVYSDELEATRDDSTRVESVIEEEGEYVVRAELNGMSETENLRISSTTAAIYILPGNETIEVTVGVE</sequence>
<comment type="caution">
    <text evidence="1">The sequence shown here is derived from an EMBL/GenBank/DDBJ whole genome shotgun (WGS) entry which is preliminary data.</text>
</comment>
<reference evidence="1" key="1">
    <citation type="submission" date="2022-09" db="EMBL/GenBank/DDBJ databases">
        <title>Haloadaptaus new haloarchaeum isolated from saline soil.</title>
        <authorList>
            <person name="Duran-Viseras A."/>
            <person name="Sanchez-Porro C."/>
            <person name="Ventosa A."/>
        </authorList>
    </citation>
    <scope>NUCLEOTIDE SEQUENCE</scope>
    <source>
        <strain evidence="1">F3-133</strain>
    </source>
</reference>
<dbReference type="AlphaFoldDB" id="A0A9Q4GFM8"/>
<dbReference type="RefSeq" id="WP_266086080.1">
    <property type="nucleotide sequence ID" value="NZ_RKLV01000002.1"/>
</dbReference>
<name>A0A9Q4GFM8_9EURY</name>
<organism evidence="1 2">
    <name type="scientific">Halorutilus salinus</name>
    <dbReference type="NCBI Taxonomy" id="2487751"/>
    <lineage>
        <taxon>Archaea</taxon>
        <taxon>Methanobacteriati</taxon>
        <taxon>Methanobacteriota</taxon>
        <taxon>Stenosarchaea group</taxon>
        <taxon>Halobacteria</taxon>
        <taxon>Halorutilales</taxon>
        <taxon>Halorutilaceae</taxon>
        <taxon>Halorutilus</taxon>
    </lineage>
</organism>
<dbReference type="PROSITE" id="PS51257">
    <property type="entry name" value="PROKAR_LIPOPROTEIN"/>
    <property type="match status" value="1"/>
</dbReference>
<accession>A0A9Q4GFM8</accession>
<dbReference type="Proteomes" id="UP001149411">
    <property type="component" value="Unassembled WGS sequence"/>
</dbReference>
<gene>
    <name evidence="1" type="ORF">EGH25_02970</name>
</gene>
<evidence type="ECO:0000313" key="2">
    <source>
        <dbReference type="Proteomes" id="UP001149411"/>
    </source>
</evidence>
<dbReference type="EMBL" id="RKLV01000002">
    <property type="protein sequence ID" value="MCX2818314.1"/>
    <property type="molecule type" value="Genomic_DNA"/>
</dbReference>
<proteinExistence type="predicted"/>
<keyword evidence="2" id="KW-1185">Reference proteome</keyword>
<evidence type="ECO:0000313" key="1">
    <source>
        <dbReference type="EMBL" id="MCX2818314.1"/>
    </source>
</evidence>